<keyword evidence="2" id="KW-0813">Transport</keyword>
<dbReference type="Gene3D" id="1.20.1740.10">
    <property type="entry name" value="Amino acid/polyamine transporter I"/>
    <property type="match status" value="1"/>
</dbReference>
<feature type="transmembrane region" description="Helical" evidence="7">
    <location>
        <begin position="378"/>
        <end position="401"/>
    </location>
</feature>
<dbReference type="PANTHER" id="PTHR45649">
    <property type="entry name" value="AMINO-ACID PERMEASE BAT1"/>
    <property type="match status" value="1"/>
</dbReference>
<accession>A0AA35Q998</accession>
<feature type="transmembrane region" description="Helical" evidence="7">
    <location>
        <begin position="256"/>
        <end position="287"/>
    </location>
</feature>
<dbReference type="InterPro" id="IPR002293">
    <property type="entry name" value="AA/rel_permease1"/>
</dbReference>
<comment type="caution">
    <text evidence="8">The sequence shown here is derived from an EMBL/GenBank/DDBJ whole genome shotgun (WGS) entry which is preliminary data.</text>
</comment>
<sequence length="446" mass="48203">MEPEAGKSRLSEKAPGSNDTATISSVAIPSSIPRETQVFRKHMGFFSTLVAGFSINNSLLVAAATMIIPLTFGPMITAIDILIVAVVYKCIGLSLAELVSAYPTVGGQYHWTSLLAPDSLRRGMSFVCGFLSWVSWIALAAASYGAISMCANALAFNSNLDFVPREWYAFLFYQAVNTLSLVANMLAHSHLRKLYSIGLFVSLAGSTAITVTSLALQKQKQISQLVWELSFQIPGWPVGMEVLISLAGPVATGSNIAAIVFTPVVMFLLPIGSIASAHIASMMTWSLGQDHALLFSHRLSSIHPKLNTPVWALIQNWCLMFIIGVLYFASSIAFNNIVGIAAILQQLTISCPVVLVLYQKRFEGALPSKRPFKLSRAIGWVCNLVTVGFTAVTSVTFLFPATTTASPQSMNSAIVVLFGVLLLAIVNWFGYAKKHHDSPVIVQVHD</sequence>
<feature type="transmembrane region" description="Helical" evidence="7">
    <location>
        <begin position="81"/>
        <end position="105"/>
    </location>
</feature>
<comment type="subcellular location">
    <subcellularLocation>
        <location evidence="1">Membrane</location>
        <topology evidence="1">Multi-pass membrane protein</topology>
    </subcellularLocation>
</comment>
<feature type="transmembrane region" description="Helical" evidence="7">
    <location>
        <begin position="336"/>
        <end position="358"/>
    </location>
</feature>
<dbReference type="GO" id="GO:0016020">
    <property type="term" value="C:membrane"/>
    <property type="evidence" value="ECO:0007669"/>
    <property type="project" value="UniProtKB-SubCell"/>
</dbReference>
<keyword evidence="5 7" id="KW-0472">Membrane</keyword>
<dbReference type="PANTHER" id="PTHR45649:SF7">
    <property type="entry name" value="CHOLINE TRANSPORT PROTEIN"/>
    <property type="match status" value="1"/>
</dbReference>
<dbReference type="EMBL" id="CABFNP030001288">
    <property type="protein sequence ID" value="CAI6097200.1"/>
    <property type="molecule type" value="Genomic_DNA"/>
</dbReference>
<dbReference type="PIRSF" id="PIRSF006060">
    <property type="entry name" value="AA_transporter"/>
    <property type="match status" value="1"/>
</dbReference>
<evidence type="ECO:0000256" key="6">
    <source>
        <dbReference type="SAM" id="MobiDB-lite"/>
    </source>
</evidence>
<evidence type="ECO:0000256" key="4">
    <source>
        <dbReference type="ARBA" id="ARBA00022989"/>
    </source>
</evidence>
<evidence type="ECO:0000256" key="2">
    <source>
        <dbReference type="ARBA" id="ARBA00022448"/>
    </source>
</evidence>
<dbReference type="Pfam" id="PF13520">
    <property type="entry name" value="AA_permease_2"/>
    <property type="match status" value="2"/>
</dbReference>
<evidence type="ECO:0000256" key="3">
    <source>
        <dbReference type="ARBA" id="ARBA00022692"/>
    </source>
</evidence>
<dbReference type="GO" id="GO:0022857">
    <property type="term" value="F:transmembrane transporter activity"/>
    <property type="evidence" value="ECO:0007669"/>
    <property type="project" value="InterPro"/>
</dbReference>
<feature type="compositionally biased region" description="Basic and acidic residues" evidence="6">
    <location>
        <begin position="1"/>
        <end position="12"/>
    </location>
</feature>
<feature type="transmembrane region" description="Helical" evidence="7">
    <location>
        <begin position="308"/>
        <end position="330"/>
    </location>
</feature>
<feature type="transmembrane region" description="Helical" evidence="7">
    <location>
        <begin position="167"/>
        <end position="187"/>
    </location>
</feature>
<evidence type="ECO:0000313" key="8">
    <source>
        <dbReference type="EMBL" id="CAI6097200.1"/>
    </source>
</evidence>
<feature type="region of interest" description="Disordered" evidence="6">
    <location>
        <begin position="1"/>
        <end position="22"/>
    </location>
</feature>
<gene>
    <name evidence="8" type="ORF">CCHLO57077_00014563</name>
</gene>
<keyword evidence="4 7" id="KW-1133">Transmembrane helix</keyword>
<keyword evidence="9" id="KW-1185">Reference proteome</keyword>
<dbReference type="AlphaFoldDB" id="A0AA35Q998"/>
<feature type="transmembrane region" description="Helical" evidence="7">
    <location>
        <begin position="194"/>
        <end position="216"/>
    </location>
</feature>
<keyword evidence="3 7" id="KW-0812">Transmembrane</keyword>
<proteinExistence type="predicted"/>
<feature type="transmembrane region" description="Helical" evidence="7">
    <location>
        <begin position="413"/>
        <end position="431"/>
    </location>
</feature>
<reference evidence="8" key="1">
    <citation type="submission" date="2023-01" db="EMBL/GenBank/DDBJ databases">
        <authorList>
            <person name="Piombo E."/>
        </authorList>
    </citation>
    <scope>NUCLEOTIDE SEQUENCE</scope>
</reference>
<evidence type="ECO:0000256" key="7">
    <source>
        <dbReference type="SAM" id="Phobius"/>
    </source>
</evidence>
<evidence type="ECO:0008006" key="10">
    <source>
        <dbReference type="Google" id="ProtNLM"/>
    </source>
</evidence>
<evidence type="ECO:0000313" key="9">
    <source>
        <dbReference type="Proteomes" id="UP001160390"/>
    </source>
</evidence>
<organism evidence="8 9">
    <name type="scientific">Clonostachys chloroleuca</name>
    <dbReference type="NCBI Taxonomy" id="1926264"/>
    <lineage>
        <taxon>Eukaryota</taxon>
        <taxon>Fungi</taxon>
        <taxon>Dikarya</taxon>
        <taxon>Ascomycota</taxon>
        <taxon>Pezizomycotina</taxon>
        <taxon>Sordariomycetes</taxon>
        <taxon>Hypocreomycetidae</taxon>
        <taxon>Hypocreales</taxon>
        <taxon>Bionectriaceae</taxon>
        <taxon>Clonostachys</taxon>
    </lineage>
</organism>
<name>A0AA35Q998_9HYPO</name>
<dbReference type="Proteomes" id="UP001160390">
    <property type="component" value="Unassembled WGS sequence"/>
</dbReference>
<evidence type="ECO:0000256" key="1">
    <source>
        <dbReference type="ARBA" id="ARBA00004141"/>
    </source>
</evidence>
<evidence type="ECO:0000256" key="5">
    <source>
        <dbReference type="ARBA" id="ARBA00023136"/>
    </source>
</evidence>
<protein>
    <recommendedName>
        <fullName evidence="10">Choline transport protein</fullName>
    </recommendedName>
</protein>
<feature type="transmembrane region" description="Helical" evidence="7">
    <location>
        <begin position="44"/>
        <end position="69"/>
    </location>
</feature>
<feature type="transmembrane region" description="Helical" evidence="7">
    <location>
        <begin position="126"/>
        <end position="147"/>
    </location>
</feature>